<keyword evidence="2" id="KW-0560">Oxidoreductase</keyword>
<dbReference type="Gene3D" id="2.60.120.330">
    <property type="entry name" value="B-lactam Antibiotic, Isopenicillin N Synthase, Chain"/>
    <property type="match status" value="1"/>
</dbReference>
<keyword evidence="2" id="KW-0408">Iron</keyword>
<dbReference type="PROSITE" id="PS51471">
    <property type="entry name" value="FE2OG_OXY"/>
    <property type="match status" value="1"/>
</dbReference>
<keyword evidence="5" id="KW-0223">Dioxygenase</keyword>
<dbReference type="AlphaFoldDB" id="A0A3G1IHK0"/>
<dbReference type="InterPro" id="IPR027443">
    <property type="entry name" value="IPNS-like_sf"/>
</dbReference>
<evidence type="ECO:0000256" key="3">
    <source>
        <dbReference type="SAM" id="MobiDB-lite"/>
    </source>
</evidence>
<dbReference type="GO" id="GO:0044283">
    <property type="term" value="P:small molecule biosynthetic process"/>
    <property type="evidence" value="ECO:0007669"/>
    <property type="project" value="UniProtKB-ARBA"/>
</dbReference>
<dbReference type="InterPro" id="IPR044861">
    <property type="entry name" value="IPNS-like_FE2OG_OXY"/>
</dbReference>
<dbReference type="EMBL" id="MF197864">
    <property type="protein sequence ID" value="ASK38712.1"/>
    <property type="molecule type" value="Genomic_DNA"/>
</dbReference>
<evidence type="ECO:0000259" key="4">
    <source>
        <dbReference type="PROSITE" id="PS51471"/>
    </source>
</evidence>
<dbReference type="PANTHER" id="PTHR47990">
    <property type="entry name" value="2-OXOGLUTARATE (2OG) AND FE(II)-DEPENDENT OXYGENASE SUPERFAMILY PROTEIN-RELATED"/>
    <property type="match status" value="1"/>
</dbReference>
<dbReference type="Pfam" id="PF03171">
    <property type="entry name" value="2OG-FeII_Oxy"/>
    <property type="match status" value="1"/>
</dbReference>
<accession>A0A3G1IHK0</accession>
<comment type="similarity">
    <text evidence="1 2">Belongs to the iron/ascorbate-dependent oxidoreductase family.</text>
</comment>
<dbReference type="GO" id="GO:0051213">
    <property type="term" value="F:dioxygenase activity"/>
    <property type="evidence" value="ECO:0007669"/>
    <property type="project" value="UniProtKB-KW"/>
</dbReference>
<dbReference type="InterPro" id="IPR005123">
    <property type="entry name" value="Oxoglu/Fe-dep_dioxygenase_dom"/>
</dbReference>
<dbReference type="InterPro" id="IPR026992">
    <property type="entry name" value="DIOX_N"/>
</dbReference>
<dbReference type="InterPro" id="IPR050231">
    <property type="entry name" value="Iron_ascorbate_oxido_reductase"/>
</dbReference>
<organism evidence="5">
    <name type="scientific">Paecilomyces divaricatus</name>
    <name type="common">Penicillium divaricatum</name>
    <dbReference type="NCBI Taxonomy" id="644132"/>
    <lineage>
        <taxon>Eukaryota</taxon>
        <taxon>Fungi</taxon>
        <taxon>Dikarya</taxon>
        <taxon>Ascomycota</taxon>
        <taxon>Pezizomycotina</taxon>
        <taxon>Eurotiomycetes</taxon>
        <taxon>Eurotiomycetidae</taxon>
        <taxon>Eurotiales</taxon>
        <taxon>Thermoascaceae</taxon>
        <taxon>Paecilomyces</taxon>
    </lineage>
</organism>
<keyword evidence="2" id="KW-0479">Metal-binding</keyword>
<evidence type="ECO:0000256" key="1">
    <source>
        <dbReference type="ARBA" id="ARBA00008056"/>
    </source>
</evidence>
<gene>
    <name evidence="5" type="primary">pvL5</name>
</gene>
<proteinExistence type="inferred from homology"/>
<feature type="domain" description="Fe2OG dioxygenase" evidence="4">
    <location>
        <begin position="181"/>
        <end position="298"/>
    </location>
</feature>
<reference evidence="5" key="1">
    <citation type="journal article" date="2017" name="Chem. Commun. (Camb.)">
        <title>Genetic and chemical characterisation of the cornexistin pathway provides further insight into maleidride biosynthesis.</title>
        <authorList>
            <person name="Williams K."/>
            <person name="Szwalbe A.J."/>
            <person name="Dickson C."/>
            <person name="Desson T.R."/>
            <person name="Mulholland N.P."/>
            <person name="Vincent J.L."/>
            <person name="Clough J.M."/>
            <person name="Bailey A.M."/>
            <person name="Butts C.P."/>
            <person name="Willis C.L."/>
            <person name="Simpson T.J."/>
            <person name="Cox R.J."/>
        </authorList>
    </citation>
    <scope>NUCLEOTIDE SEQUENCE</scope>
</reference>
<sequence length="345" mass="37972">MASKETFSKYPAFPDNIPTAAVPKISLRQILSRDPTVSKRLVDAGKEFGCFKVDLTDAIDGPVLCQGVERGFDLGKAFFDQDIETKKAYKLSHENVGYKQAGVLVITKERRDQVETCSVSRDDLAASRPDLPSVFDQQRLLLQGLVAQLGQLSHLAVYHLSEGLGLDYGVVSARHDPRDQSATMIRFLHNPPQRGPREELPSTEDPGSRAYLMGHSDGGTVTILFNVLGGLQLQRQQPDGSIEWQYIPPEPGCALIMVGDAFKSFTDGEVPSCVHRVIQPPGEQDRFDRYALGFFLKPANGASIGPVPRRGVTENGVNKASDYGEWAKNKNAALYNEMRQENVAI</sequence>
<evidence type="ECO:0000256" key="2">
    <source>
        <dbReference type="RuleBase" id="RU003682"/>
    </source>
</evidence>
<dbReference type="GO" id="GO:0046872">
    <property type="term" value="F:metal ion binding"/>
    <property type="evidence" value="ECO:0007669"/>
    <property type="project" value="UniProtKB-KW"/>
</dbReference>
<feature type="region of interest" description="Disordered" evidence="3">
    <location>
        <begin position="188"/>
        <end position="209"/>
    </location>
</feature>
<evidence type="ECO:0000313" key="5">
    <source>
        <dbReference type="EMBL" id="ASK38712.1"/>
    </source>
</evidence>
<protein>
    <submittedName>
        <fullName evidence="5">Dioxygenase</fullName>
    </submittedName>
</protein>
<dbReference type="SUPFAM" id="SSF51197">
    <property type="entry name" value="Clavaminate synthase-like"/>
    <property type="match status" value="1"/>
</dbReference>
<name>A0A3G1IHK0_PAEDI</name>
<dbReference type="Pfam" id="PF14226">
    <property type="entry name" value="DIOX_N"/>
    <property type="match status" value="1"/>
</dbReference>